<comment type="caution">
    <text evidence="2">The sequence shown here is derived from an EMBL/GenBank/DDBJ whole genome shotgun (WGS) entry which is preliminary data.</text>
</comment>
<dbReference type="Gene3D" id="3.90.226.10">
    <property type="entry name" value="2-enoyl-CoA Hydratase, Chain A, domain 1"/>
    <property type="match status" value="1"/>
</dbReference>
<dbReference type="Pfam" id="PF03572">
    <property type="entry name" value="Peptidase_S41"/>
    <property type="match status" value="1"/>
</dbReference>
<dbReference type="EMBL" id="QKUB01000013">
    <property type="protein sequence ID" value="PZV98714.1"/>
    <property type="molecule type" value="Genomic_DNA"/>
</dbReference>
<dbReference type="SMART" id="SM00245">
    <property type="entry name" value="TSPc"/>
    <property type="match status" value="1"/>
</dbReference>
<dbReference type="GO" id="GO:0008236">
    <property type="term" value="F:serine-type peptidase activity"/>
    <property type="evidence" value="ECO:0007669"/>
    <property type="project" value="InterPro"/>
</dbReference>
<name>A0A2W7G127_9BACT</name>
<dbReference type="OrthoDB" id="2040956at2"/>
<protein>
    <submittedName>
        <fullName evidence="2">Peptidase S41-like protein</fullName>
    </submittedName>
</protein>
<dbReference type="RefSeq" id="WP_111518883.1">
    <property type="nucleotide sequence ID" value="NZ_QKUB01000013.1"/>
</dbReference>
<evidence type="ECO:0000313" key="2">
    <source>
        <dbReference type="EMBL" id="PZV98714.1"/>
    </source>
</evidence>
<reference evidence="2 3" key="1">
    <citation type="submission" date="2018-06" db="EMBL/GenBank/DDBJ databases">
        <title>Genomic Encyclopedia of Archaeal and Bacterial Type Strains, Phase II (KMG-II): from individual species to whole genera.</title>
        <authorList>
            <person name="Goeker M."/>
        </authorList>
    </citation>
    <scope>NUCLEOTIDE SEQUENCE [LARGE SCALE GENOMIC DNA]</scope>
    <source>
        <strain evidence="2 3">ATCC 51348</strain>
    </source>
</reference>
<organism evidence="2 3">
    <name type="scientific">Metamycoplasma auris</name>
    <dbReference type="NCBI Taxonomy" id="51363"/>
    <lineage>
        <taxon>Bacteria</taxon>
        <taxon>Bacillati</taxon>
        <taxon>Mycoplasmatota</taxon>
        <taxon>Mycoplasmoidales</taxon>
        <taxon>Metamycoplasmataceae</taxon>
        <taxon>Metamycoplasma</taxon>
    </lineage>
</organism>
<sequence>MKTKNLNFLFYITPLSLAPLSVLSIKCQSSLNPIIKPFIPPFSPTNPLIPWIPPNNASSKNINDDSLSLKVTKHSFKNFNPEYYINDRDDLSVYRIQNMEETAYIDLDEFLDALNGFIDPDSISEKILDEDHGKKTYKVDNGAHLIIDWKNNQIKLNSNNFFHSIISPQRQTNAGKFLRVNYDNVRSHKKLTDDPYLIFDLNKYNMDILYYKKKVLVPFSVFNALFVSQNFNNIYFNGENFTSLYAGLDISFGHRLSLEAKKRIKNIKKNKPTKKERQVNFNHLMFVMDNFYGLKEYKEIKSFEDWIGSKYKQKLLSTDPKEFHQAYVDIFHKKLNELHTNINSFSYYDKFKIDPITVDLFAKNPKKYFGDYFNKFVETKANLDKYFNQYVTNMEITDWELKDYIRFHNQTAIISIFNFIDSTQEQGSRRDAWKYDTYYLIKELMELVERRNKLFRRNGHQEIKNIVLDLSRNGGGSVLAMIRTLGFLTNQKITAHDYNALDKISIDSHYSVDVFANNQFHWHNYDKYNWNLLIGMNTFSAANQAASIVKDMRIAKVIGQRSGGGMCSIMPIVLDDGTTITISSPNLSINKNGLETESGIEPDIPLDYKDFYNDEIIDDILNNKYN</sequence>
<accession>A0A2W7G127</accession>
<dbReference type="InterPro" id="IPR029045">
    <property type="entry name" value="ClpP/crotonase-like_dom_sf"/>
</dbReference>
<dbReference type="InterPro" id="IPR005151">
    <property type="entry name" value="Tail-specific_protease"/>
</dbReference>
<dbReference type="AlphaFoldDB" id="A0A2W7G127"/>
<evidence type="ECO:0000313" key="3">
    <source>
        <dbReference type="Proteomes" id="UP000249646"/>
    </source>
</evidence>
<gene>
    <name evidence="2" type="ORF">BCF89_1137</name>
</gene>
<dbReference type="Proteomes" id="UP000249646">
    <property type="component" value="Unassembled WGS sequence"/>
</dbReference>
<feature type="domain" description="Tail specific protease" evidence="1">
    <location>
        <begin position="409"/>
        <end position="607"/>
    </location>
</feature>
<keyword evidence="3" id="KW-1185">Reference proteome</keyword>
<proteinExistence type="predicted"/>
<evidence type="ECO:0000259" key="1">
    <source>
        <dbReference type="SMART" id="SM00245"/>
    </source>
</evidence>
<dbReference type="SUPFAM" id="SSF52096">
    <property type="entry name" value="ClpP/crotonase"/>
    <property type="match status" value="1"/>
</dbReference>
<dbReference type="GO" id="GO:0006508">
    <property type="term" value="P:proteolysis"/>
    <property type="evidence" value="ECO:0007669"/>
    <property type="project" value="InterPro"/>
</dbReference>